<evidence type="ECO:0000313" key="2">
    <source>
        <dbReference type="EMBL" id="TQE09487.1"/>
    </source>
</evidence>
<proteinExistence type="predicted"/>
<keyword evidence="3" id="KW-1185">Reference proteome</keyword>
<evidence type="ECO:0000313" key="3">
    <source>
        <dbReference type="Proteomes" id="UP000315295"/>
    </source>
</evidence>
<evidence type="ECO:0000256" key="1">
    <source>
        <dbReference type="SAM" id="MobiDB-lite"/>
    </source>
</evidence>
<feature type="region of interest" description="Disordered" evidence="1">
    <location>
        <begin position="19"/>
        <end position="60"/>
    </location>
</feature>
<dbReference type="EMBL" id="VIEB01000057">
    <property type="protein sequence ID" value="TQE09487.1"/>
    <property type="molecule type" value="Genomic_DNA"/>
</dbReference>
<dbReference type="STRING" id="106549.A0A540NEK8"/>
<name>A0A540NEK8_MALBA</name>
<dbReference type="AlphaFoldDB" id="A0A540NEK8"/>
<comment type="caution">
    <text evidence="2">The sequence shown here is derived from an EMBL/GenBank/DDBJ whole genome shotgun (WGS) entry which is preliminary data.</text>
</comment>
<organism evidence="2 3">
    <name type="scientific">Malus baccata</name>
    <name type="common">Siberian crab apple</name>
    <name type="synonym">Pyrus baccata</name>
    <dbReference type="NCBI Taxonomy" id="106549"/>
    <lineage>
        <taxon>Eukaryota</taxon>
        <taxon>Viridiplantae</taxon>
        <taxon>Streptophyta</taxon>
        <taxon>Embryophyta</taxon>
        <taxon>Tracheophyta</taxon>
        <taxon>Spermatophyta</taxon>
        <taxon>Magnoliopsida</taxon>
        <taxon>eudicotyledons</taxon>
        <taxon>Gunneridae</taxon>
        <taxon>Pentapetalae</taxon>
        <taxon>rosids</taxon>
        <taxon>fabids</taxon>
        <taxon>Rosales</taxon>
        <taxon>Rosaceae</taxon>
        <taxon>Amygdaloideae</taxon>
        <taxon>Maleae</taxon>
        <taxon>Malus</taxon>
    </lineage>
</organism>
<gene>
    <name evidence="2" type="ORF">C1H46_004980</name>
</gene>
<reference evidence="2 3" key="1">
    <citation type="journal article" date="2019" name="G3 (Bethesda)">
        <title>Sequencing of a Wild Apple (Malus baccata) Genome Unravels the Differences Between Cultivated and Wild Apple Species Regarding Disease Resistance and Cold Tolerance.</title>
        <authorList>
            <person name="Chen X."/>
        </authorList>
    </citation>
    <scope>NUCLEOTIDE SEQUENCE [LARGE SCALE GENOMIC DNA]</scope>
    <source>
        <strain evidence="3">cv. Shandingzi</strain>
        <tissue evidence="2">Leaves</tissue>
    </source>
</reference>
<protein>
    <submittedName>
        <fullName evidence="2">Uncharacterized protein</fullName>
    </submittedName>
</protein>
<dbReference type="Proteomes" id="UP000315295">
    <property type="component" value="Unassembled WGS sequence"/>
</dbReference>
<accession>A0A540NEK8</accession>
<sequence length="374" mass="41234">MALALNSIIPLTTALSLSTSLPSPRKPSSPQFQLHHNRRQRGQIVQSAASSSSNTAVSDVKLQLQEEDPSNGFNPISTFASAWSEFARNVSGEWDGHGADFTREGCPIELPENVVPAAYREWEVKVFDWQTQCPTLANPDEHILLYKNIELLPTVGCEADAATRYRIIEKNIGGQSNEVSAFAYQSSGCYVSVLPIQDKGTYKLLELEYCLINPQDKESRVRMIQVIRIENQKMLLENIRVYCENWYGPFRDGDQLGGCAIRDSAFASTAALEASEVVGNWRGPSAVASFSGTQIVSYGPPLFGLNVLQELLDNSEQSSVRDESGLVLLPKQLWCSVKETKEGDTYSEVGWLLDHGRAITSRCTFSSTATPKAS</sequence>
<feature type="compositionally biased region" description="Low complexity" evidence="1">
    <location>
        <begin position="19"/>
        <end position="30"/>
    </location>
</feature>